<dbReference type="EMBL" id="OBML01000009">
    <property type="protein sequence ID" value="SOC17400.1"/>
    <property type="molecule type" value="Genomic_DNA"/>
</dbReference>
<dbReference type="CDD" id="cd05018">
    <property type="entry name" value="CoxG"/>
    <property type="match status" value="1"/>
</dbReference>
<sequence length="250" mass="25485">MDLFGEYRILAGRGAVWAALNDADVLRRCIPGCEELEKVSDREMTATVVAKIGPVKATFKGAVTLENLNPPESYTIVGEGKGGVAGFAKGAADVSLAEDGAETVLSYTVKAQVGGKLAQLGSRLIVSTSRKMADEFFGKFKEIVEGGAASGEAGAGVGAVAAGAAPAAVADEPDAGEIEAAKSEALSRLPGDVGEAVSDAVHEAEERVVKTAREVETEVETAAGRGFLGGPMVWGLAALAVVIVILALTR</sequence>
<dbReference type="InterPro" id="IPR010419">
    <property type="entry name" value="CO_DH_gsu"/>
</dbReference>
<proteinExistence type="predicted"/>
<dbReference type="SUPFAM" id="SSF55961">
    <property type="entry name" value="Bet v1-like"/>
    <property type="match status" value="1"/>
</dbReference>
<evidence type="ECO:0000313" key="4">
    <source>
        <dbReference type="Proteomes" id="UP000219331"/>
    </source>
</evidence>
<evidence type="ECO:0000256" key="1">
    <source>
        <dbReference type="SAM" id="Phobius"/>
    </source>
</evidence>
<dbReference type="Gene3D" id="3.30.530.20">
    <property type="match status" value="1"/>
</dbReference>
<protein>
    <recommendedName>
        <fullName evidence="5">Carbon monoxide dehydrogenase subunit G</fullName>
    </recommendedName>
</protein>
<dbReference type="RefSeq" id="WP_097174744.1">
    <property type="nucleotide sequence ID" value="NZ_OBML01000005.1"/>
</dbReference>
<evidence type="ECO:0008006" key="5">
    <source>
        <dbReference type="Google" id="ProtNLM"/>
    </source>
</evidence>
<evidence type="ECO:0000313" key="2">
    <source>
        <dbReference type="EMBL" id="SOC06112.1"/>
    </source>
</evidence>
<feature type="transmembrane region" description="Helical" evidence="1">
    <location>
        <begin position="227"/>
        <end position="248"/>
    </location>
</feature>
<keyword evidence="4" id="KW-1185">Reference proteome</keyword>
<dbReference type="InterPro" id="IPR023393">
    <property type="entry name" value="START-like_dom_sf"/>
</dbReference>
<evidence type="ECO:0000313" key="3">
    <source>
        <dbReference type="EMBL" id="SOC17400.1"/>
    </source>
</evidence>
<keyword evidence="1" id="KW-0472">Membrane</keyword>
<dbReference type="EMBL" id="OBML01000005">
    <property type="protein sequence ID" value="SOC06112.1"/>
    <property type="molecule type" value="Genomic_DNA"/>
</dbReference>
<dbReference type="AlphaFoldDB" id="A0A285SJ10"/>
<keyword evidence="1" id="KW-1133">Transmembrane helix</keyword>
<accession>A0A285SJ10</accession>
<dbReference type="Pfam" id="PF06240">
    <property type="entry name" value="COXG"/>
    <property type="match status" value="1"/>
</dbReference>
<gene>
    <name evidence="2" type="ORF">SAMN05421512_1054</name>
    <name evidence="3" type="ORF">SAMN05421512_1091</name>
</gene>
<organism evidence="2 4">
    <name type="scientific">Stappia indica</name>
    <dbReference type="NCBI Taxonomy" id="538381"/>
    <lineage>
        <taxon>Bacteria</taxon>
        <taxon>Pseudomonadati</taxon>
        <taxon>Pseudomonadota</taxon>
        <taxon>Alphaproteobacteria</taxon>
        <taxon>Hyphomicrobiales</taxon>
        <taxon>Stappiaceae</taxon>
        <taxon>Stappia</taxon>
    </lineage>
</organism>
<keyword evidence="1" id="KW-0812">Transmembrane</keyword>
<dbReference type="PANTHER" id="PTHR38588">
    <property type="entry name" value="BLL0334 PROTEIN"/>
    <property type="match status" value="1"/>
</dbReference>
<dbReference type="PANTHER" id="PTHR38588:SF1">
    <property type="entry name" value="BLL0334 PROTEIN"/>
    <property type="match status" value="1"/>
</dbReference>
<dbReference type="OrthoDB" id="9787428at2"/>
<name>A0A285SJ10_9HYPH</name>
<dbReference type="Proteomes" id="UP000219331">
    <property type="component" value="Unassembled WGS sequence"/>
</dbReference>
<reference evidence="2 4" key="1">
    <citation type="submission" date="2017-08" db="EMBL/GenBank/DDBJ databases">
        <authorList>
            <person name="de Groot N.N."/>
        </authorList>
    </citation>
    <scope>NUCLEOTIDE SEQUENCE [LARGE SCALE GENOMIC DNA]</scope>
    <source>
        <strain evidence="2 4">USBA 352</strain>
    </source>
</reference>